<keyword evidence="2" id="KW-1133">Transmembrane helix</keyword>
<evidence type="ECO:0000259" key="4">
    <source>
        <dbReference type="PROSITE" id="PS51034"/>
    </source>
</evidence>
<dbReference type="EnsemblMetazoa" id="SSS_3480s_mrna">
    <property type="protein sequence ID" value="KAF7493494.1"/>
    <property type="gene ID" value="SSS_3480"/>
</dbReference>
<feature type="region of interest" description="Disordered" evidence="1">
    <location>
        <begin position="855"/>
        <end position="877"/>
    </location>
</feature>
<dbReference type="CDD" id="cd01099">
    <property type="entry name" value="PAN_AP_HGF"/>
    <property type="match status" value="1"/>
</dbReference>
<feature type="transmembrane region" description="Helical" evidence="2">
    <location>
        <begin position="94"/>
        <end position="115"/>
    </location>
</feature>
<dbReference type="Gene3D" id="2.60.40.4100">
    <property type="entry name" value="Zona pellucida, ZP-C domain"/>
    <property type="match status" value="1"/>
</dbReference>
<keyword evidence="2" id="KW-0472">Membrane</keyword>
<evidence type="ECO:0000313" key="6">
    <source>
        <dbReference type="EnsemblMetazoa" id="KAF7493494.1"/>
    </source>
</evidence>
<feature type="compositionally biased region" description="Low complexity" evidence="1">
    <location>
        <begin position="857"/>
        <end position="869"/>
    </location>
</feature>
<feature type="domain" description="Apple" evidence="3">
    <location>
        <begin position="243"/>
        <end position="327"/>
    </location>
</feature>
<dbReference type="SMART" id="SM00241">
    <property type="entry name" value="ZP"/>
    <property type="match status" value="1"/>
</dbReference>
<dbReference type="SUPFAM" id="SSF57414">
    <property type="entry name" value="Hairpin loop containing domain-like"/>
    <property type="match status" value="2"/>
</dbReference>
<keyword evidence="7" id="KW-1185">Reference proteome</keyword>
<dbReference type="Proteomes" id="UP000070412">
    <property type="component" value="Unassembled WGS sequence"/>
</dbReference>
<reference evidence="5" key="2">
    <citation type="submission" date="2020-01" db="EMBL/GenBank/DDBJ databases">
        <authorList>
            <person name="Korhonen P.K.K."/>
            <person name="Guangxu M.G."/>
            <person name="Wang T.W."/>
            <person name="Stroehlein A.J.S."/>
            <person name="Young N.D."/>
            <person name="Ang C.-S.A."/>
            <person name="Fernando D.W.F."/>
            <person name="Lu H.L."/>
            <person name="Taylor S.T."/>
            <person name="Ehtesham M.E.M."/>
            <person name="Najaraj S.H.N."/>
            <person name="Harsha G.H.G."/>
            <person name="Madugundu A.M."/>
            <person name="Renuse S.R."/>
            <person name="Holt D.H."/>
            <person name="Pandey A.P."/>
            <person name="Papenfuss A.P."/>
            <person name="Gasser R.B.G."/>
            <person name="Fischer K.F."/>
        </authorList>
    </citation>
    <scope>NUCLEOTIDE SEQUENCE</scope>
    <source>
        <strain evidence="5">SSS_KF_BRIS2020</strain>
    </source>
</reference>
<dbReference type="AlphaFoldDB" id="A0A834R9H5"/>
<dbReference type="Pfam" id="PF14295">
    <property type="entry name" value="PAN_4"/>
    <property type="match status" value="1"/>
</dbReference>
<feature type="domain" description="ZP" evidence="4">
    <location>
        <begin position="517"/>
        <end position="749"/>
    </location>
</feature>
<dbReference type="OrthoDB" id="5775605at2759"/>
<dbReference type="InterPro" id="IPR042235">
    <property type="entry name" value="ZP-C_dom"/>
</dbReference>
<dbReference type="PANTHER" id="PTHR47327">
    <property type="entry name" value="FI18240P1-RELATED"/>
    <property type="match status" value="1"/>
</dbReference>
<dbReference type="PROSITE" id="PS50948">
    <property type="entry name" value="PAN"/>
    <property type="match status" value="1"/>
</dbReference>
<name>A0A834R9H5_SARSC</name>
<feature type="region of interest" description="Disordered" evidence="1">
    <location>
        <begin position="1"/>
        <end position="43"/>
    </location>
</feature>
<evidence type="ECO:0000256" key="1">
    <source>
        <dbReference type="SAM" id="MobiDB-lite"/>
    </source>
</evidence>
<accession>A0A834R9H5</accession>
<dbReference type="InterPro" id="IPR003609">
    <property type="entry name" value="Pan_app"/>
</dbReference>
<feature type="region of interest" description="Disordered" evidence="1">
    <location>
        <begin position="62"/>
        <end position="82"/>
    </location>
</feature>
<gene>
    <name evidence="5" type="ORF">SSS_3480</name>
</gene>
<dbReference type="PANTHER" id="PTHR47327:SF1">
    <property type="entry name" value="RE15579P"/>
    <property type="match status" value="1"/>
</dbReference>
<dbReference type="InterPro" id="IPR052774">
    <property type="entry name" value="Celegans_DevNeuronal_Protein"/>
</dbReference>
<organism evidence="5">
    <name type="scientific">Sarcoptes scabiei</name>
    <name type="common">Itch mite</name>
    <name type="synonym">Acarus scabiei</name>
    <dbReference type="NCBI Taxonomy" id="52283"/>
    <lineage>
        <taxon>Eukaryota</taxon>
        <taxon>Metazoa</taxon>
        <taxon>Ecdysozoa</taxon>
        <taxon>Arthropoda</taxon>
        <taxon>Chelicerata</taxon>
        <taxon>Arachnida</taxon>
        <taxon>Acari</taxon>
        <taxon>Acariformes</taxon>
        <taxon>Sarcoptiformes</taxon>
        <taxon>Astigmata</taxon>
        <taxon>Psoroptidia</taxon>
        <taxon>Sarcoptoidea</taxon>
        <taxon>Sarcoptidae</taxon>
        <taxon>Sarcoptinae</taxon>
        <taxon>Sarcoptes</taxon>
    </lineage>
</organism>
<protein>
    <submittedName>
        <fullName evidence="5 6">Uncharacterized protein</fullName>
    </submittedName>
</protein>
<dbReference type="SMART" id="SM00473">
    <property type="entry name" value="PAN_AP"/>
    <property type="match status" value="3"/>
</dbReference>
<dbReference type="PROSITE" id="PS51034">
    <property type="entry name" value="ZP_2"/>
    <property type="match status" value="1"/>
</dbReference>
<keyword evidence="2" id="KW-0812">Transmembrane</keyword>
<sequence>MFIPLRRRKSSKFSPFVPIPSSSSSSSSSSTPPATSGTKAMRSSLNTLQQSINATLHLDHHTIKNNNNNNKSNERKRNGNLKANKKNQYTAINLLFENWILIFAVIANLIAVAIGRITFDKMTNRDYPGTIYYTIRNVSLYECLGWCRDESDCTAAAFSFVVNPLTPIQETTCLLQNETMAKQKPTNNLGNPNAIGSAGNSGGNNVVGSGGGVGGGSYSSSSLQKAVNMYFFTKMQLRSDNLCNRLWSFERFPNKMLRGLDNAIIYTSNREACLSACLNEVRFVCRSVEFNYLTLQCHLSEYDRRSPVGFPQELIHVQGIDYFENSCLRSEEVCQDQRIYDYAKVGMPFNKVAHYVELNYYPDKELLVKSQGGCLRACTIENEFICRSVLYRPSFKPGQPNCALYHLDHKTFPDGLDTFATPSPIPLLDSGDSSATYFEAGCANDTTKSSNPQQQQQQTLSMTTASMSTSTNHKQTIMSTMATLPPTISTISNIPMIQEGNEPSCDSYGVCYEVMLKCTDTKIVVNVQTSRPFHGRIYALGRSETCNLNVRNSQQFTLDISLGGQDCNTQSLGGMYTNTVVLQHHNVVLTKADKVYHVRCTYETTSRNVTFGMMPVRDPDTLQITSAPEAPLPKITIFGSDGREATTVRIGDRLSFRIEIPESTPYGIFARSCVAMAKDSRSTFEIIDEHGCPVDNTIFPNFYQVGNALESSYEAFRFTESYGVIFQCNVKYCIGKCEPVICGVGRDNVESWGRRRRSIIDDGGDLVGDDQTSNKEDDDDEMTLSKEILVLDVNENLNNINNSYYSSQDPLMNPLAQQQCASRTSIIVLTLLFAFLIVMYIFTIIYFTRKRWDRATSSSSSPPSSSISSLGHLKYHR</sequence>
<feature type="region of interest" description="Disordered" evidence="1">
    <location>
        <begin position="445"/>
        <end position="472"/>
    </location>
</feature>
<evidence type="ECO:0000259" key="3">
    <source>
        <dbReference type="PROSITE" id="PS50948"/>
    </source>
</evidence>
<feature type="compositionally biased region" description="Low complexity" evidence="1">
    <location>
        <begin position="12"/>
        <end position="36"/>
    </location>
</feature>
<dbReference type="InterPro" id="IPR056953">
    <property type="entry name" value="CUT_N"/>
</dbReference>
<evidence type="ECO:0000313" key="5">
    <source>
        <dbReference type="EMBL" id="KAF7493494.1"/>
    </source>
</evidence>
<proteinExistence type="predicted"/>
<dbReference type="Gene3D" id="3.50.4.10">
    <property type="entry name" value="Hepatocyte Growth Factor"/>
    <property type="match status" value="2"/>
</dbReference>
<dbReference type="EMBL" id="WVUK01000055">
    <property type="protein sequence ID" value="KAF7493494.1"/>
    <property type="molecule type" value="Genomic_DNA"/>
</dbReference>
<feature type="compositionally biased region" description="Basic residues" evidence="1">
    <location>
        <begin position="1"/>
        <end position="11"/>
    </location>
</feature>
<reference evidence="7" key="1">
    <citation type="journal article" date="2020" name="PLoS Negl. Trop. Dis.">
        <title>High-quality nuclear genome for Sarcoptes scabiei-A critical resource for a neglected parasite.</title>
        <authorList>
            <person name="Korhonen P.K."/>
            <person name="Gasser R.B."/>
            <person name="Ma G."/>
            <person name="Wang T."/>
            <person name="Stroehlein A.J."/>
            <person name="Young N.D."/>
            <person name="Ang C.S."/>
            <person name="Fernando D.D."/>
            <person name="Lu H.C."/>
            <person name="Taylor S."/>
            <person name="Reynolds S.L."/>
            <person name="Mofiz E."/>
            <person name="Najaraj S.H."/>
            <person name="Gowda H."/>
            <person name="Madugundu A."/>
            <person name="Renuse S."/>
            <person name="Holt D."/>
            <person name="Pandey A."/>
            <person name="Papenfuss A.T."/>
            <person name="Fischer K."/>
        </authorList>
    </citation>
    <scope>NUCLEOTIDE SEQUENCE [LARGE SCALE GENOMIC DNA]</scope>
</reference>
<feature type="transmembrane region" description="Helical" evidence="2">
    <location>
        <begin position="826"/>
        <end position="847"/>
    </location>
</feature>
<dbReference type="Pfam" id="PF25057">
    <property type="entry name" value="CUT_N"/>
    <property type="match status" value="1"/>
</dbReference>
<reference evidence="6" key="3">
    <citation type="submission" date="2022-06" db="UniProtKB">
        <authorList>
            <consortium name="EnsemblMetazoa"/>
        </authorList>
    </citation>
    <scope>IDENTIFICATION</scope>
</reference>
<dbReference type="Pfam" id="PF00024">
    <property type="entry name" value="PAN_1"/>
    <property type="match status" value="2"/>
</dbReference>
<dbReference type="InterPro" id="IPR001507">
    <property type="entry name" value="ZP_dom"/>
</dbReference>
<evidence type="ECO:0000256" key="2">
    <source>
        <dbReference type="SAM" id="Phobius"/>
    </source>
</evidence>
<dbReference type="GO" id="GO:0009653">
    <property type="term" value="P:anatomical structure morphogenesis"/>
    <property type="evidence" value="ECO:0007669"/>
    <property type="project" value="TreeGrafter"/>
</dbReference>
<evidence type="ECO:0000313" key="7">
    <source>
        <dbReference type="Proteomes" id="UP000070412"/>
    </source>
</evidence>
<feature type="compositionally biased region" description="Low complexity" evidence="1">
    <location>
        <begin position="446"/>
        <end position="471"/>
    </location>
</feature>